<accession>A0A212KGX8</accession>
<comment type="similarity">
    <text evidence="1 2">Belongs to the BioY family.</text>
</comment>
<keyword evidence="2" id="KW-1003">Cell membrane</keyword>
<dbReference type="InterPro" id="IPR003784">
    <property type="entry name" value="BioY"/>
</dbReference>
<evidence type="ECO:0000256" key="3">
    <source>
        <dbReference type="SAM" id="Phobius"/>
    </source>
</evidence>
<keyword evidence="2 3" id="KW-0472">Membrane</keyword>
<reference evidence="4" key="1">
    <citation type="submission" date="2016-04" db="EMBL/GenBank/DDBJ databases">
        <authorList>
            <person name="Evans L.H."/>
            <person name="Alamgir A."/>
            <person name="Owens N."/>
            <person name="Weber N.D."/>
            <person name="Virtaneva K."/>
            <person name="Barbian K."/>
            <person name="Babar A."/>
            <person name="Rosenke K."/>
        </authorList>
    </citation>
    <scope>NUCLEOTIDE SEQUENCE</scope>
    <source>
        <strain evidence="4">86</strain>
    </source>
</reference>
<feature type="transmembrane region" description="Helical" evidence="3">
    <location>
        <begin position="102"/>
        <end position="120"/>
    </location>
</feature>
<keyword evidence="3" id="KW-0812">Transmembrane</keyword>
<protein>
    <recommendedName>
        <fullName evidence="2">Biotin transporter</fullName>
    </recommendedName>
</protein>
<comment type="subcellular location">
    <subcellularLocation>
        <location evidence="2">Cell membrane</location>
        <topology evidence="2">Multi-pass membrane protein</topology>
    </subcellularLocation>
</comment>
<dbReference type="GO" id="GO:0005886">
    <property type="term" value="C:plasma membrane"/>
    <property type="evidence" value="ECO:0007669"/>
    <property type="project" value="UniProtKB-SubCell"/>
</dbReference>
<dbReference type="EMBL" id="FLUO01000002">
    <property type="protein sequence ID" value="SBW10902.1"/>
    <property type="molecule type" value="Genomic_DNA"/>
</dbReference>
<dbReference type="PANTHER" id="PTHR34295">
    <property type="entry name" value="BIOTIN TRANSPORTER BIOY"/>
    <property type="match status" value="1"/>
</dbReference>
<dbReference type="PIRSF" id="PIRSF016661">
    <property type="entry name" value="BioY"/>
    <property type="match status" value="1"/>
</dbReference>
<gene>
    <name evidence="4" type="ORF">KL86APRO_20016</name>
</gene>
<name>A0A212KGX8_9PROT</name>
<dbReference type="GO" id="GO:0015225">
    <property type="term" value="F:biotin transmembrane transporter activity"/>
    <property type="evidence" value="ECO:0007669"/>
    <property type="project" value="UniProtKB-UniRule"/>
</dbReference>
<feature type="transmembrane region" description="Helical" evidence="3">
    <location>
        <begin position="74"/>
        <end position="96"/>
    </location>
</feature>
<feature type="transmembrane region" description="Helical" evidence="3">
    <location>
        <begin position="132"/>
        <end position="152"/>
    </location>
</feature>
<dbReference type="PANTHER" id="PTHR34295:SF1">
    <property type="entry name" value="BIOTIN TRANSPORTER BIOY"/>
    <property type="match status" value="1"/>
</dbReference>
<feature type="transmembrane region" description="Helical" evidence="3">
    <location>
        <begin position="172"/>
        <end position="191"/>
    </location>
</feature>
<evidence type="ECO:0000256" key="1">
    <source>
        <dbReference type="ARBA" id="ARBA00010692"/>
    </source>
</evidence>
<keyword evidence="2" id="KW-0813">Transport</keyword>
<dbReference type="Pfam" id="PF02632">
    <property type="entry name" value="BioY"/>
    <property type="match status" value="1"/>
</dbReference>
<keyword evidence="3" id="KW-1133">Transmembrane helix</keyword>
<dbReference type="AlphaFoldDB" id="A0A212KGX8"/>
<organism evidence="4">
    <name type="scientific">uncultured Alphaproteobacteria bacterium</name>
    <dbReference type="NCBI Taxonomy" id="91750"/>
    <lineage>
        <taxon>Bacteria</taxon>
        <taxon>Pseudomonadati</taxon>
        <taxon>Pseudomonadota</taxon>
        <taxon>Alphaproteobacteria</taxon>
        <taxon>environmental samples</taxon>
    </lineage>
</organism>
<evidence type="ECO:0000256" key="2">
    <source>
        <dbReference type="PIRNR" id="PIRNR016661"/>
    </source>
</evidence>
<proteinExistence type="inferred from homology"/>
<dbReference type="Gene3D" id="1.10.1760.20">
    <property type="match status" value="1"/>
</dbReference>
<evidence type="ECO:0000313" key="4">
    <source>
        <dbReference type="EMBL" id="SBW10902.1"/>
    </source>
</evidence>
<sequence length="193" mass="19030">MSVSAAMPSAAALPQWVRRRSPPVQVALLALGVVAVALASKISVPMTPVPMTLQTFAVTLVGGLLGWRLGGLCLIAYLLAGAAGLPVFSGTAAGLAKLQGPTAGYLFAFPLAAAAVGVLVEGGWARASLARLCAAMLIGSAICLIVGAAWLAASVGAEAALAKGVTPFLPGAALKSLLSALCLKAAATAFGRP</sequence>